<sequence length="97" mass="10441">MLMETLRNLPAVLLAGLLFGAGLPVLFAFAMAAGSGKTEEVDGKMMEVKPPALPMRILSYLLFALVIVLIVVGVLWVSQHFIYTTFGLDIFQNGGKG</sequence>
<reference evidence="2" key="2">
    <citation type="journal article" date="2016" name="Int. J. Syst. Evol. Microbiol.">
        <title>Lawsonella clevelandensis gen. nov., sp. nov., a new member of the suborder Corynebacterineae isolated from human abscesses.</title>
        <authorList>
            <person name="Bell M.E."/>
            <person name="Bernard K.A."/>
            <person name="Harrington S.M."/>
            <person name="Patel N.B."/>
            <person name="Tucker T.A."/>
            <person name="Metcalfe M.G."/>
            <person name="McQuiston J.R."/>
        </authorList>
    </citation>
    <scope>NUCLEOTIDE SEQUENCE</scope>
    <source>
        <strain evidence="2">X1698</strain>
    </source>
</reference>
<feature type="transmembrane region" description="Helical" evidence="1">
    <location>
        <begin position="56"/>
        <end position="77"/>
    </location>
</feature>
<organism evidence="2 4">
    <name type="scientific">Lawsonella clevelandensis</name>
    <dbReference type="NCBI Taxonomy" id="1528099"/>
    <lineage>
        <taxon>Bacteria</taxon>
        <taxon>Bacillati</taxon>
        <taxon>Actinomycetota</taxon>
        <taxon>Actinomycetes</taxon>
        <taxon>Mycobacteriales</taxon>
        <taxon>Lawsonellaceae</taxon>
        <taxon>Lawsonella</taxon>
    </lineage>
</organism>
<name>A0A0M4MXC7_9ACTN</name>
<keyword evidence="1" id="KW-0472">Membrane</keyword>
<dbReference type="EMBL" id="CP012390">
    <property type="protein sequence ID" value="ALE18831.1"/>
    <property type="molecule type" value="Genomic_DNA"/>
</dbReference>
<evidence type="ECO:0000313" key="5">
    <source>
        <dbReference type="Proteomes" id="UP000324288"/>
    </source>
</evidence>
<protein>
    <recommendedName>
        <fullName evidence="6">Transmembrane protein</fullName>
    </recommendedName>
</protein>
<dbReference type="Proteomes" id="UP000324288">
    <property type="component" value="Chromosome"/>
</dbReference>
<evidence type="ECO:0000313" key="4">
    <source>
        <dbReference type="Proteomes" id="UP000068137"/>
    </source>
</evidence>
<keyword evidence="5" id="KW-1185">Reference proteome</keyword>
<dbReference type="AlphaFoldDB" id="A0A0M4MXC7"/>
<reference evidence="2 4" key="1">
    <citation type="journal article" date="2015" name="Genome Announc.">
        <title>Complete Genome Sequences for Two Strains of a Novel Fastidious, Partially Acid-Fast, Gram-Positive Corynebacterineae Bacterium, Derived from Human Clinical Samples.</title>
        <authorList>
            <person name="Nicholson A.C."/>
            <person name="Bell M."/>
            <person name="Humrighouse B.W."/>
            <person name="McQuiston J.R."/>
        </authorList>
    </citation>
    <scope>NUCLEOTIDE SEQUENCE [LARGE SCALE GENOMIC DNA]</scope>
    <source>
        <strain evidence="2 4">X1698</strain>
    </source>
</reference>
<keyword evidence="1" id="KW-1133">Transmembrane helix</keyword>
<gene>
    <name evidence="2" type="ORF">AL705_03200</name>
    <name evidence="3" type="ORF">LC603019_00627</name>
</gene>
<evidence type="ECO:0000256" key="1">
    <source>
        <dbReference type="SAM" id="Phobius"/>
    </source>
</evidence>
<keyword evidence="1" id="KW-0812">Transmembrane</keyword>
<proteinExistence type="predicted"/>
<dbReference type="Proteomes" id="UP000068137">
    <property type="component" value="Chromosome"/>
</dbReference>
<dbReference type="KEGG" id="cbq:AL705_03200"/>
<dbReference type="STRING" id="1528099.AL705_03200"/>
<evidence type="ECO:0000313" key="3">
    <source>
        <dbReference type="EMBL" id="VHO00282.1"/>
    </source>
</evidence>
<accession>A0A0M4MXC7</accession>
<reference evidence="3 5" key="3">
    <citation type="submission" date="2019-04" db="EMBL/GenBank/DDBJ databases">
        <authorList>
            <person name="Seth-Smith MB H."/>
            <person name="Seth-Smith H."/>
        </authorList>
    </citation>
    <scope>NUCLEOTIDE SEQUENCE [LARGE SCALE GENOMIC DNA]</scope>
    <source>
        <strain evidence="3">USB-603019</strain>
    </source>
</reference>
<dbReference type="RefSeq" id="WP_053961780.1">
    <property type="nucleotide sequence ID" value="NZ_CAMJVL010000004.1"/>
</dbReference>
<dbReference type="EMBL" id="LR584267">
    <property type="protein sequence ID" value="VHO00282.1"/>
    <property type="molecule type" value="Genomic_DNA"/>
</dbReference>
<evidence type="ECO:0008006" key="6">
    <source>
        <dbReference type="Google" id="ProtNLM"/>
    </source>
</evidence>
<evidence type="ECO:0000313" key="2">
    <source>
        <dbReference type="EMBL" id="ALE18831.1"/>
    </source>
</evidence>